<keyword evidence="2" id="KW-1185">Reference proteome</keyword>
<sequence length="71" mass="8001">MELLLLLLRPPRPVIPLTPMPSCVSSENLISTWFLSASPSLFGPLSSLQSISWFIQCYSRTENCNDSLQHH</sequence>
<evidence type="ECO:0000313" key="2">
    <source>
        <dbReference type="Proteomes" id="UP001153269"/>
    </source>
</evidence>
<evidence type="ECO:0000313" key="1">
    <source>
        <dbReference type="EMBL" id="CAB1443256.1"/>
    </source>
</evidence>
<proteinExistence type="predicted"/>
<dbReference type="Proteomes" id="UP001153269">
    <property type="component" value="Unassembled WGS sequence"/>
</dbReference>
<organism evidence="1 2">
    <name type="scientific">Pleuronectes platessa</name>
    <name type="common">European plaice</name>
    <dbReference type="NCBI Taxonomy" id="8262"/>
    <lineage>
        <taxon>Eukaryota</taxon>
        <taxon>Metazoa</taxon>
        <taxon>Chordata</taxon>
        <taxon>Craniata</taxon>
        <taxon>Vertebrata</taxon>
        <taxon>Euteleostomi</taxon>
        <taxon>Actinopterygii</taxon>
        <taxon>Neopterygii</taxon>
        <taxon>Teleostei</taxon>
        <taxon>Neoteleostei</taxon>
        <taxon>Acanthomorphata</taxon>
        <taxon>Carangaria</taxon>
        <taxon>Pleuronectiformes</taxon>
        <taxon>Pleuronectoidei</taxon>
        <taxon>Pleuronectidae</taxon>
        <taxon>Pleuronectes</taxon>
    </lineage>
</organism>
<gene>
    <name evidence="1" type="ORF">PLEPLA_LOCUS30971</name>
</gene>
<dbReference type="AlphaFoldDB" id="A0A9N7V721"/>
<protein>
    <submittedName>
        <fullName evidence="1">Uncharacterized protein</fullName>
    </submittedName>
</protein>
<dbReference type="EMBL" id="CADEAL010003035">
    <property type="protein sequence ID" value="CAB1443256.1"/>
    <property type="molecule type" value="Genomic_DNA"/>
</dbReference>
<accession>A0A9N7V721</accession>
<name>A0A9N7V721_PLEPL</name>
<comment type="caution">
    <text evidence="1">The sequence shown here is derived from an EMBL/GenBank/DDBJ whole genome shotgun (WGS) entry which is preliminary data.</text>
</comment>
<reference evidence="1" key="1">
    <citation type="submission" date="2020-03" db="EMBL/GenBank/DDBJ databases">
        <authorList>
            <person name="Weist P."/>
        </authorList>
    </citation>
    <scope>NUCLEOTIDE SEQUENCE</scope>
</reference>